<dbReference type="Proteomes" id="UP000002275">
    <property type="component" value="Chromosome II"/>
</dbReference>
<dbReference type="AlphaFoldDB" id="A0A3Q0L056"/>
<accession>A0A3Q0L056</accession>
<gene>
    <name evidence="1" type="ordered locus">VV2_1260</name>
</gene>
<dbReference type="RefSeq" id="WP_011082149.1">
    <property type="nucleotide sequence ID" value="NC_004460.2"/>
</dbReference>
<reference evidence="1 2" key="3">
    <citation type="journal article" date="2011" name="Mol. Syst. Biol.">
        <title>Integrative genome-scale metabolic analysis of Vibrio vulnificus for drug targeting and discovery.</title>
        <authorList>
            <person name="Kim H.U."/>
            <person name="Kim S.Y."/>
            <person name="Jeong H."/>
            <person name="Kim T.Y."/>
            <person name="Kim J.J."/>
            <person name="Choy H.E."/>
            <person name="Yi K.Y."/>
            <person name="Rhee J.H."/>
            <person name="Lee S.Y."/>
        </authorList>
    </citation>
    <scope>NUCLEOTIDE SEQUENCE [LARGE SCALE GENOMIC DNA]</scope>
    <source>
        <strain evidence="1 2">CMCP6</strain>
    </source>
</reference>
<dbReference type="PROSITE" id="PS51257">
    <property type="entry name" value="PROKAR_LIPOPROTEIN"/>
    <property type="match status" value="1"/>
</dbReference>
<proteinExistence type="predicted"/>
<sequence>MDRKHLILVALVISVFTGCDNHSRNSQLDTDSGSKRTEILLTSQSGGSGAVGLWSILKDDLSLQSTLFEAQGLPAPNISQLFSEAGVANIGGKKTGFVYSKANQSFYGVIDKAVIKFDPTANKARILTLIPEFYKSTYYESFSRYVLKPVVSKDGKSLIVIATRGGMALPASPAGDSTRTSGGLVHINIDESSSDFGKANIVFEFFEHSNAVGRDWRDRIFEIMTEPMLYDDGTDPSIFLGSEYVVIDKDMCNQSDNKCTTSGKLFSMHPSDQNDWSKPWKVRGNVMGHTIILGRTSHYDSRENVIWGGGENDYQMSLFKITPEGEWAPDPSSIDGIWSQSRIVWSTTHGTYHPQAVVSGYGDKALVWTTGSVPNSIPEFRHPYLSNIYAHKEPEILQSFQGLWKPDLSGYAKPAHVTASRNSSTMWVVGNSDATAEDFYQSQMTYLKQTHTYGSAEYSKSLQTLLDEYNVVASYVDEIGTSSLSQQRLLGGDVTGGTFFAGSVAVGDEGSLDSQLYTDGLLLAMATGGGEHGDGALIKYNRNTTEVTRIPLGTNEAGYPVGKAAQVSSSIVIGGTSKVAQAKLKPMETSVGIWSVNLQTGELSDERLPGTNVKGVSGDVYLEAATPPLAFVRAGDGDFWANATYWAYDILSFVVNPQTHEEFRAGLIKVDGKTGAIKAGPFITTDGPKYFIGNAITPISGNGEFAMFFEGAGVNDTPSTGQNLFIYDLNNMDSTNYKKIAFSPDNGGQSSGLWRTRFSPVYDVTSNAWYVITTNNVSTNEINIVKLSASTDIMTDPVVAKVNVSWPQGMPVNENDYIATSMFVGSDHAIYFGTSDGKLMRFSPGTTAVEVAYDFAPASGSAKLHGFLNEKEGAIVGLIVDSTDEVLSSGMRMFAYDLDSGTANTVNADGIAGSDDPYPGLNLIRR</sequence>
<dbReference type="EMBL" id="AE016796">
    <property type="protein sequence ID" value="AAO08154.1"/>
    <property type="molecule type" value="Genomic_DNA"/>
</dbReference>
<reference evidence="2" key="1">
    <citation type="submission" date="2002-12" db="EMBL/GenBank/DDBJ databases">
        <title>Complete genome sequence of Vibrio vulnificus CMCP6.</title>
        <authorList>
            <person name="Rhee J.H."/>
            <person name="Kim S.Y."/>
            <person name="Chung S.S."/>
            <person name="Kim J.J."/>
            <person name="Moon Y.H."/>
            <person name="Jeong H."/>
            <person name="Choy H.E."/>
        </authorList>
    </citation>
    <scope>NUCLEOTIDE SEQUENCE [LARGE SCALE GENOMIC DNA]</scope>
    <source>
        <strain evidence="2">CMCP6</strain>
    </source>
</reference>
<dbReference type="KEGG" id="vvu:VV2_1260"/>
<name>A0A3Q0L056_VIBVU</name>
<protein>
    <submittedName>
        <fullName evidence="1">Uncharacterized protein</fullName>
    </submittedName>
</protein>
<evidence type="ECO:0000313" key="2">
    <source>
        <dbReference type="Proteomes" id="UP000002275"/>
    </source>
</evidence>
<reference evidence="1 2" key="2">
    <citation type="journal article" date="2003" name="Infect. Immun.">
        <title>Characterization and pathogenic significance of Vibrio vulnificus antigens preferentially expressed in septicemic patients.</title>
        <authorList>
            <person name="Kim Y.R."/>
            <person name="Lee S.E."/>
            <person name="Kim C.M."/>
            <person name="Kim S.Y."/>
            <person name="Shin E.K."/>
            <person name="Shin D.H."/>
            <person name="Chung S.S."/>
            <person name="Choy H.E."/>
            <person name="Progulske-Fox A."/>
            <person name="Hillman J.D."/>
            <person name="Handfield M."/>
            <person name="Rhee J.H."/>
        </authorList>
    </citation>
    <scope>NUCLEOTIDE SEQUENCE [LARGE SCALE GENOMIC DNA]</scope>
    <source>
        <strain evidence="1 2">CMCP6</strain>
    </source>
</reference>
<evidence type="ECO:0000313" key="1">
    <source>
        <dbReference type="EMBL" id="AAO08154.1"/>
    </source>
</evidence>
<organism evidence="1 2">
    <name type="scientific">Vibrio vulnificus (strain CMCP6)</name>
    <dbReference type="NCBI Taxonomy" id="216895"/>
    <lineage>
        <taxon>Bacteria</taxon>
        <taxon>Pseudomonadati</taxon>
        <taxon>Pseudomonadota</taxon>
        <taxon>Gammaproteobacteria</taxon>
        <taxon>Vibrionales</taxon>
        <taxon>Vibrionaceae</taxon>
        <taxon>Vibrio</taxon>
    </lineage>
</organism>